<dbReference type="InterPro" id="IPR049560">
    <property type="entry name" value="MeTrfase_RsmB-F_NOP2_cat"/>
</dbReference>
<keyword evidence="1 5" id="KW-0489">Methyltransferase</keyword>
<dbReference type="PRINTS" id="PR02008">
    <property type="entry name" value="RCMTFAMILY"/>
</dbReference>
<dbReference type="CDD" id="cd02440">
    <property type="entry name" value="AdoMet_MTases"/>
    <property type="match status" value="1"/>
</dbReference>
<feature type="active site" description="Nucleophile" evidence="5">
    <location>
        <position position="345"/>
    </location>
</feature>
<dbReference type="Gene3D" id="3.40.50.150">
    <property type="entry name" value="Vaccinia Virus protein VP39"/>
    <property type="match status" value="1"/>
</dbReference>
<dbReference type="Pfam" id="PF22458">
    <property type="entry name" value="RsmF-B_ferredox"/>
    <property type="match status" value="1"/>
</dbReference>
<evidence type="ECO:0000313" key="8">
    <source>
        <dbReference type="Proteomes" id="UP000182284"/>
    </source>
</evidence>
<dbReference type="InterPro" id="IPR001678">
    <property type="entry name" value="MeTrfase_RsmB-F_NOP2_dom"/>
</dbReference>
<feature type="binding site" evidence="5">
    <location>
        <position position="254"/>
    </location>
    <ligand>
        <name>S-adenosyl-L-methionine</name>
        <dbReference type="ChEBI" id="CHEBI:59789"/>
    </ligand>
</feature>
<dbReference type="GO" id="GO:0003723">
    <property type="term" value="F:RNA binding"/>
    <property type="evidence" value="ECO:0007669"/>
    <property type="project" value="UniProtKB-UniRule"/>
</dbReference>
<organism evidence="7 8">
    <name type="scientific">Celeribacter baekdonensis</name>
    <dbReference type="NCBI Taxonomy" id="875171"/>
    <lineage>
        <taxon>Bacteria</taxon>
        <taxon>Pseudomonadati</taxon>
        <taxon>Pseudomonadota</taxon>
        <taxon>Alphaproteobacteria</taxon>
        <taxon>Rhodobacterales</taxon>
        <taxon>Roseobacteraceae</taxon>
        <taxon>Celeribacter</taxon>
    </lineage>
</organism>
<evidence type="ECO:0000256" key="4">
    <source>
        <dbReference type="ARBA" id="ARBA00022884"/>
    </source>
</evidence>
<dbReference type="PROSITE" id="PS51686">
    <property type="entry name" value="SAM_MT_RSMB_NOP"/>
    <property type="match status" value="1"/>
</dbReference>
<accession>A0A1G7FY56</accession>
<comment type="similarity">
    <text evidence="5">Belongs to the class I-like SAM-binding methyltransferase superfamily. RsmB/NOP family.</text>
</comment>
<keyword evidence="3 5" id="KW-0949">S-adenosyl-L-methionine</keyword>
<dbReference type="PANTHER" id="PTHR22807:SF53">
    <property type="entry name" value="RIBOSOMAL RNA SMALL SUBUNIT METHYLTRANSFERASE B-RELATED"/>
    <property type="match status" value="1"/>
</dbReference>
<reference evidence="7 8" key="1">
    <citation type="submission" date="2016-10" db="EMBL/GenBank/DDBJ databases">
        <authorList>
            <person name="de Groot N.N."/>
        </authorList>
    </citation>
    <scope>NUCLEOTIDE SEQUENCE [LARGE SCALE GENOMIC DNA]</scope>
    <source>
        <strain evidence="7 8">DSM 27375</strain>
    </source>
</reference>
<dbReference type="Proteomes" id="UP000182284">
    <property type="component" value="Unassembled WGS sequence"/>
</dbReference>
<dbReference type="InterPro" id="IPR023267">
    <property type="entry name" value="RCMT"/>
</dbReference>
<dbReference type="AlphaFoldDB" id="A0A1G7FY56"/>
<evidence type="ECO:0000256" key="2">
    <source>
        <dbReference type="ARBA" id="ARBA00022679"/>
    </source>
</evidence>
<dbReference type="InterPro" id="IPR054728">
    <property type="entry name" value="RsmB-like_ferredoxin"/>
</dbReference>
<proteinExistence type="inferred from homology"/>
<dbReference type="EMBL" id="FNBL01000001">
    <property type="protein sequence ID" value="SDE80824.1"/>
    <property type="molecule type" value="Genomic_DNA"/>
</dbReference>
<protein>
    <submittedName>
        <fullName evidence="7">16S rRNA (Cytosine967-C5)-methyltransferase</fullName>
    </submittedName>
</protein>
<keyword evidence="2 5" id="KW-0808">Transferase</keyword>
<evidence type="ECO:0000256" key="3">
    <source>
        <dbReference type="ARBA" id="ARBA00022691"/>
    </source>
</evidence>
<evidence type="ECO:0000313" key="7">
    <source>
        <dbReference type="EMBL" id="SDE80824.1"/>
    </source>
</evidence>
<feature type="binding site" evidence="5">
    <location>
        <position position="292"/>
    </location>
    <ligand>
        <name>S-adenosyl-L-methionine</name>
        <dbReference type="ChEBI" id="CHEBI:59789"/>
    </ligand>
</feature>
<dbReference type="SUPFAM" id="SSF53335">
    <property type="entry name" value="S-adenosyl-L-methionine-dependent methyltransferases"/>
    <property type="match status" value="1"/>
</dbReference>
<sequence>MTPAARLSAAIEILDDVLVGENAERVLTTWARGHRYAGSKDRAAIRDLVFDAIRCLRSYAWLGGAGERPSGRQLILGALRAAGTDPDTLFCTDRFAPRPLHEGERELPAPLETAPRGVRLDCPDWLLPLYDASLGADADAVLELLRHRSEVFLRVNPRKATLDTAREALHKDDIDAVPHPLCDTALKVTRNARAVARSQAYLTGLVEIQDVGSQAILDVLPLEPGQSVLDYCAGGGGKALAIGARADVKLTAHDIDPARMQDIAPRASRAGIDITLARTSELAKAYDLILCDVPCSGSGAFSRSPQGKWALTENRLSHLVQIQANILDEVAPRVRPGGHLAYATCSLFKVENDDQVAKFAARHPEFSLRMSRHVSPLEGGDGFFIAVFQRAVVL</sequence>
<gene>
    <name evidence="7" type="ORF">SAMN04488117_101299</name>
</gene>
<evidence type="ECO:0000256" key="1">
    <source>
        <dbReference type="ARBA" id="ARBA00022603"/>
    </source>
</evidence>
<dbReference type="RefSeq" id="WP_074640352.1">
    <property type="nucleotide sequence ID" value="NZ_FNBL01000001.1"/>
</dbReference>
<dbReference type="GO" id="GO:0001510">
    <property type="term" value="P:RNA methylation"/>
    <property type="evidence" value="ECO:0007669"/>
    <property type="project" value="InterPro"/>
</dbReference>
<dbReference type="InterPro" id="IPR029063">
    <property type="entry name" value="SAM-dependent_MTases_sf"/>
</dbReference>
<dbReference type="Pfam" id="PF01189">
    <property type="entry name" value="Methyltr_RsmB-F"/>
    <property type="match status" value="1"/>
</dbReference>
<dbReference type="Gene3D" id="3.30.70.1170">
    <property type="entry name" value="Sun protein, domain 3"/>
    <property type="match status" value="1"/>
</dbReference>
<keyword evidence="4 5" id="KW-0694">RNA-binding</keyword>
<dbReference type="PANTHER" id="PTHR22807">
    <property type="entry name" value="NOP2 YEAST -RELATED NOL1/NOP2/FMU SUN DOMAIN-CONTAINING"/>
    <property type="match status" value="1"/>
</dbReference>
<comment type="caution">
    <text evidence="5">Lacks conserved residue(s) required for the propagation of feature annotation.</text>
</comment>
<evidence type="ECO:0000259" key="6">
    <source>
        <dbReference type="PROSITE" id="PS51686"/>
    </source>
</evidence>
<feature type="domain" description="SAM-dependent MTase RsmB/NOP-type" evidence="6">
    <location>
        <begin position="141"/>
        <end position="394"/>
    </location>
</feature>
<name>A0A1G7FY56_9RHOB</name>
<evidence type="ECO:0000256" key="5">
    <source>
        <dbReference type="PROSITE-ProRule" id="PRU01023"/>
    </source>
</evidence>
<dbReference type="GO" id="GO:0008173">
    <property type="term" value="F:RNA methyltransferase activity"/>
    <property type="evidence" value="ECO:0007669"/>
    <property type="project" value="InterPro"/>
</dbReference>
<dbReference type="OrthoDB" id="9810297at2"/>